<dbReference type="Gene3D" id="2.20.28.20">
    <property type="entry name" value="Methionyl-tRNA synthetase, Zn-domain"/>
    <property type="match status" value="1"/>
</dbReference>
<keyword evidence="8 16" id="KW-0479">Metal-binding</keyword>
<evidence type="ECO:0000256" key="2">
    <source>
        <dbReference type="ARBA" id="ARBA00004496"/>
    </source>
</evidence>
<evidence type="ECO:0000256" key="1">
    <source>
        <dbReference type="ARBA" id="ARBA00003314"/>
    </source>
</evidence>
<dbReference type="InterPro" id="IPR041872">
    <property type="entry name" value="Anticodon_Met"/>
</dbReference>
<evidence type="ECO:0000313" key="18">
    <source>
        <dbReference type="EMBL" id="MDD1781236.1"/>
    </source>
</evidence>
<feature type="binding site" evidence="16">
    <location>
        <position position="149"/>
    </location>
    <ligand>
        <name>Zn(2+)</name>
        <dbReference type="ChEBI" id="CHEBI:29105"/>
    </ligand>
</feature>
<dbReference type="Proteomes" id="UP001149821">
    <property type="component" value="Unassembled WGS sequence"/>
</dbReference>
<evidence type="ECO:0000256" key="8">
    <source>
        <dbReference type="ARBA" id="ARBA00022723"/>
    </source>
</evidence>
<comment type="caution">
    <text evidence="18">The sequence shown here is derived from an EMBL/GenBank/DDBJ whole genome shotgun (WGS) entry which is preliminary data.</text>
</comment>
<evidence type="ECO:0000256" key="9">
    <source>
        <dbReference type="ARBA" id="ARBA00022741"/>
    </source>
</evidence>
<feature type="binding site" evidence="16">
    <location>
        <position position="335"/>
    </location>
    <ligand>
        <name>ATP</name>
        <dbReference type="ChEBI" id="CHEBI:30616"/>
    </ligand>
</feature>
<evidence type="ECO:0000256" key="15">
    <source>
        <dbReference type="ARBA" id="ARBA00047364"/>
    </source>
</evidence>
<dbReference type="Gene3D" id="2.40.50.140">
    <property type="entry name" value="Nucleic acid-binding proteins"/>
    <property type="match status" value="1"/>
</dbReference>
<dbReference type="SUPFAM" id="SSF52374">
    <property type="entry name" value="Nucleotidylyl transferase"/>
    <property type="match status" value="1"/>
</dbReference>
<protein>
    <recommendedName>
        <fullName evidence="16">Methionine--tRNA ligase</fullName>
        <ecNumber evidence="16">6.1.1.10</ecNumber>
    </recommendedName>
    <alternativeName>
        <fullName evidence="16">Methionyl-tRNA synthetase</fullName>
        <shortName evidence="16">MetRS</shortName>
    </alternativeName>
</protein>
<dbReference type="EC" id="6.1.1.10" evidence="16"/>
<evidence type="ECO:0000256" key="13">
    <source>
        <dbReference type="ARBA" id="ARBA00022917"/>
    </source>
</evidence>
<comment type="similarity">
    <text evidence="3 16">Belongs to the class-I aminoacyl-tRNA synthetase family. MetG type 1 subfamily.</text>
</comment>
<keyword evidence="12 16" id="KW-0694">RNA-binding</keyword>
<dbReference type="Pfam" id="PF09334">
    <property type="entry name" value="tRNA-synt_1g"/>
    <property type="match status" value="1"/>
</dbReference>
<dbReference type="InterPro" id="IPR014729">
    <property type="entry name" value="Rossmann-like_a/b/a_fold"/>
</dbReference>
<keyword evidence="5 16" id="KW-0963">Cytoplasm</keyword>
<organism evidence="18 19">
    <name type="scientific">Enterovibrio qingdaonensis</name>
    <dbReference type="NCBI Taxonomy" id="2899818"/>
    <lineage>
        <taxon>Bacteria</taxon>
        <taxon>Pseudomonadati</taxon>
        <taxon>Pseudomonadota</taxon>
        <taxon>Gammaproteobacteria</taxon>
        <taxon>Vibrionales</taxon>
        <taxon>Vibrionaceae</taxon>
        <taxon>Enterovibrio</taxon>
    </lineage>
</organism>
<gene>
    <name evidence="16 18" type="primary">metG</name>
    <name evidence="18" type="ORF">LRP49_08455</name>
</gene>
<dbReference type="SUPFAM" id="SSF57770">
    <property type="entry name" value="Methionyl-tRNA synthetase (MetRS), Zn-domain"/>
    <property type="match status" value="1"/>
</dbReference>
<comment type="subcellular location">
    <subcellularLocation>
        <location evidence="2 16">Cytoplasm</location>
    </subcellularLocation>
</comment>
<dbReference type="Pfam" id="PF01588">
    <property type="entry name" value="tRNA_bind"/>
    <property type="match status" value="1"/>
</dbReference>
<evidence type="ECO:0000313" key="19">
    <source>
        <dbReference type="Proteomes" id="UP001149821"/>
    </source>
</evidence>
<dbReference type="PANTHER" id="PTHR45765">
    <property type="entry name" value="METHIONINE--TRNA LIGASE"/>
    <property type="match status" value="1"/>
</dbReference>
<comment type="cofactor">
    <cofactor evidence="16">
        <name>Zn(2+)</name>
        <dbReference type="ChEBI" id="CHEBI:29105"/>
    </cofactor>
    <text evidence="16">Binds 1 zinc ion per subunit.</text>
</comment>
<dbReference type="InterPro" id="IPR033911">
    <property type="entry name" value="MetRS_core"/>
</dbReference>
<dbReference type="InterPro" id="IPR023458">
    <property type="entry name" value="Met-tRNA_ligase_1"/>
</dbReference>
<proteinExistence type="inferred from homology"/>
<keyword evidence="10 16" id="KW-0862">Zinc</keyword>
<evidence type="ECO:0000256" key="7">
    <source>
        <dbReference type="ARBA" id="ARBA00022598"/>
    </source>
</evidence>
<dbReference type="EMBL" id="JAJUBB010000005">
    <property type="protein sequence ID" value="MDD1781236.1"/>
    <property type="molecule type" value="Genomic_DNA"/>
</dbReference>
<comment type="subunit">
    <text evidence="4 16">Homodimer.</text>
</comment>
<evidence type="ECO:0000259" key="17">
    <source>
        <dbReference type="PROSITE" id="PS50886"/>
    </source>
</evidence>
<dbReference type="InterPro" id="IPR015413">
    <property type="entry name" value="Methionyl/Leucyl_tRNA_Synth"/>
</dbReference>
<sequence length="678" mass="76415">MAANQRKILVTCALPYANGSIHLGHMLEHIQADVWVRYQRLRGNTVNFICADDAHGTPIMLKAQQLGIEPEAMIAEMQKEHEADFAGFDISFDNYHSTHSDENRELASYIYTQLKNNGFINSRTISQLFDPEKEMFLPDRFVKGTCPKCKAEDQYGDNCDNCGETYSPTDLINPKSAVSGATPVMKDSVHFFFDLPQFGDMLQAWTKSGALQEEMANKMNEWFESGLQQWDISRDAPYFGFEIPGEPGKYFYVWLDAPIGYMGSFKNYCDKNSAVDFDEYWKKESDAELYHFIGKDIVYFHSLFWPAMLEGSGFRKPTNVFVHGYVTVNGAKMSKSKGTFIKASTYLKHLDPECLRYYYTAKLNNRIDDLDLNLDDFVQRVNSDIVNKVVNLASRNAGFIAKRFDGMLSAECLEPALYAEFADAAERIGDLYEKREYSRAIREIMALADKANQYVDEKAPWVVAKEEGKDAELQAICTMGINLFRVLMAYLKPVMPELTARSEAFLNETLTWESIAQPLTSHKVNAFKALFSRIDPKHVEAMVEASKEDAAAEKAVAEKAKGPLADEPIAPEIEFDDFAKVDLRIAKIISCESVPKADKLLKFQLDIGGETRQVFSGIKSAYNPEDLIGKYTVVVANLKPRKMKFGMSEGMILAAGPGGKDLWLLEPHEGAQPGMRVM</sequence>
<name>A0ABT5QJS3_9GAMM</name>
<dbReference type="InterPro" id="IPR001412">
    <property type="entry name" value="aa-tRNA-synth_I_CS"/>
</dbReference>
<feature type="domain" description="TRNA-binding" evidence="17">
    <location>
        <begin position="577"/>
        <end position="678"/>
    </location>
</feature>
<reference evidence="18" key="1">
    <citation type="submission" date="2021-12" db="EMBL/GenBank/DDBJ databases">
        <title>Enterovibrio ZSDZ35 sp. nov. and Enterovibrio ZSDZ42 sp. nov., isolated from coastal seawater in Qingdao.</title>
        <authorList>
            <person name="Zhang P."/>
        </authorList>
    </citation>
    <scope>NUCLEOTIDE SEQUENCE</scope>
    <source>
        <strain evidence="18">ZSDZ35</strain>
    </source>
</reference>
<dbReference type="Pfam" id="PF19303">
    <property type="entry name" value="Anticodon_3"/>
    <property type="match status" value="1"/>
</dbReference>
<evidence type="ECO:0000256" key="14">
    <source>
        <dbReference type="ARBA" id="ARBA00023146"/>
    </source>
</evidence>
<keyword evidence="14 16" id="KW-0030">Aminoacyl-tRNA synthetase</keyword>
<comment type="function">
    <text evidence="1 16">Is required not only for elongation of protein synthesis but also for the initiation of all mRNA translation through initiator tRNA(fMet) aminoacylation.</text>
</comment>
<evidence type="ECO:0000256" key="10">
    <source>
        <dbReference type="ARBA" id="ARBA00022833"/>
    </source>
</evidence>
<dbReference type="RefSeq" id="WP_274141609.1">
    <property type="nucleotide sequence ID" value="NZ_JAJUBB010000005.1"/>
</dbReference>
<feature type="short sequence motif" description="'KMSKS' region" evidence="16">
    <location>
        <begin position="332"/>
        <end position="336"/>
    </location>
</feature>
<dbReference type="Gene3D" id="3.40.50.620">
    <property type="entry name" value="HUPs"/>
    <property type="match status" value="1"/>
</dbReference>
<dbReference type="Gene3D" id="1.10.730.10">
    <property type="entry name" value="Isoleucyl-tRNA Synthetase, Domain 1"/>
    <property type="match status" value="1"/>
</dbReference>
<dbReference type="SUPFAM" id="SSF50249">
    <property type="entry name" value="Nucleic acid-binding proteins"/>
    <property type="match status" value="1"/>
</dbReference>
<feature type="binding site" evidence="16">
    <location>
        <position position="146"/>
    </location>
    <ligand>
        <name>Zn(2+)</name>
        <dbReference type="ChEBI" id="CHEBI:29105"/>
    </ligand>
</feature>
<keyword evidence="7 16" id="KW-0436">Ligase</keyword>
<keyword evidence="9 16" id="KW-0547">Nucleotide-binding</keyword>
<evidence type="ECO:0000256" key="12">
    <source>
        <dbReference type="ARBA" id="ARBA00022884"/>
    </source>
</evidence>
<dbReference type="GO" id="GO:0004825">
    <property type="term" value="F:methionine-tRNA ligase activity"/>
    <property type="evidence" value="ECO:0007669"/>
    <property type="project" value="UniProtKB-EC"/>
</dbReference>
<evidence type="ECO:0000256" key="4">
    <source>
        <dbReference type="ARBA" id="ARBA00011738"/>
    </source>
</evidence>
<dbReference type="CDD" id="cd07957">
    <property type="entry name" value="Anticodon_Ia_Met"/>
    <property type="match status" value="1"/>
</dbReference>
<dbReference type="InterPro" id="IPR004495">
    <property type="entry name" value="Met-tRNA-synth_bsu_C"/>
</dbReference>
<dbReference type="InterPro" id="IPR012340">
    <property type="entry name" value="NA-bd_OB-fold"/>
</dbReference>
<dbReference type="NCBIfam" id="NF001100">
    <property type="entry name" value="PRK00133.1"/>
    <property type="match status" value="1"/>
</dbReference>
<dbReference type="PRINTS" id="PR01041">
    <property type="entry name" value="TRNASYNTHMET"/>
</dbReference>
<dbReference type="InterPro" id="IPR029038">
    <property type="entry name" value="MetRS_Zn"/>
</dbReference>
<dbReference type="InterPro" id="IPR009080">
    <property type="entry name" value="tRNAsynth_Ia_anticodon-bd"/>
</dbReference>
<comment type="catalytic activity">
    <reaction evidence="15 16">
        <text>tRNA(Met) + L-methionine + ATP = L-methionyl-tRNA(Met) + AMP + diphosphate</text>
        <dbReference type="Rhea" id="RHEA:13481"/>
        <dbReference type="Rhea" id="RHEA-COMP:9667"/>
        <dbReference type="Rhea" id="RHEA-COMP:9698"/>
        <dbReference type="ChEBI" id="CHEBI:30616"/>
        <dbReference type="ChEBI" id="CHEBI:33019"/>
        <dbReference type="ChEBI" id="CHEBI:57844"/>
        <dbReference type="ChEBI" id="CHEBI:78442"/>
        <dbReference type="ChEBI" id="CHEBI:78530"/>
        <dbReference type="ChEBI" id="CHEBI:456215"/>
        <dbReference type="EC" id="6.1.1.10"/>
    </reaction>
</comment>
<dbReference type="PROSITE" id="PS50886">
    <property type="entry name" value="TRBD"/>
    <property type="match status" value="1"/>
</dbReference>
<evidence type="ECO:0000256" key="3">
    <source>
        <dbReference type="ARBA" id="ARBA00008258"/>
    </source>
</evidence>
<dbReference type="HAMAP" id="MF_00098">
    <property type="entry name" value="Met_tRNA_synth_type1"/>
    <property type="match status" value="1"/>
</dbReference>
<dbReference type="InterPro" id="IPR002547">
    <property type="entry name" value="tRNA-bd_dom"/>
</dbReference>
<evidence type="ECO:0000256" key="5">
    <source>
        <dbReference type="ARBA" id="ARBA00022490"/>
    </source>
</evidence>
<dbReference type="NCBIfam" id="TIGR00399">
    <property type="entry name" value="metG_C_term"/>
    <property type="match status" value="1"/>
</dbReference>
<evidence type="ECO:0000256" key="16">
    <source>
        <dbReference type="HAMAP-Rule" id="MF_00098"/>
    </source>
</evidence>
<keyword evidence="13 16" id="KW-0648">Protein biosynthesis</keyword>
<feature type="binding site" evidence="16">
    <location>
        <position position="159"/>
    </location>
    <ligand>
        <name>Zn(2+)</name>
        <dbReference type="ChEBI" id="CHEBI:29105"/>
    </ligand>
</feature>
<accession>A0ABT5QJS3</accession>
<feature type="binding site" evidence="16">
    <location>
        <position position="162"/>
    </location>
    <ligand>
        <name>Zn(2+)</name>
        <dbReference type="ChEBI" id="CHEBI:29105"/>
    </ligand>
</feature>
<evidence type="ECO:0000256" key="11">
    <source>
        <dbReference type="ARBA" id="ARBA00022840"/>
    </source>
</evidence>
<keyword evidence="6 16" id="KW-0820">tRNA-binding</keyword>
<dbReference type="SUPFAM" id="SSF47323">
    <property type="entry name" value="Anticodon-binding domain of a subclass of class I aminoacyl-tRNA synthetases"/>
    <property type="match status" value="1"/>
</dbReference>
<evidence type="ECO:0000256" key="6">
    <source>
        <dbReference type="ARBA" id="ARBA00022555"/>
    </source>
</evidence>
<keyword evidence="11 16" id="KW-0067">ATP-binding</keyword>
<dbReference type="CDD" id="cd02800">
    <property type="entry name" value="tRNA_bind_EcMetRS_like"/>
    <property type="match status" value="1"/>
</dbReference>
<feature type="short sequence motif" description="'HIGH' region" evidence="16">
    <location>
        <begin position="15"/>
        <end position="25"/>
    </location>
</feature>
<dbReference type="PANTHER" id="PTHR45765:SF1">
    <property type="entry name" value="METHIONINE--TRNA LIGASE, CYTOPLASMIC"/>
    <property type="match status" value="1"/>
</dbReference>
<dbReference type="CDD" id="cd00814">
    <property type="entry name" value="MetRS_core"/>
    <property type="match status" value="1"/>
</dbReference>
<dbReference type="NCBIfam" id="TIGR00398">
    <property type="entry name" value="metG"/>
    <property type="match status" value="1"/>
</dbReference>
<dbReference type="PROSITE" id="PS00178">
    <property type="entry name" value="AA_TRNA_LIGASE_I"/>
    <property type="match status" value="1"/>
</dbReference>
<dbReference type="InterPro" id="IPR014758">
    <property type="entry name" value="Met-tRNA_synth"/>
</dbReference>
<keyword evidence="19" id="KW-1185">Reference proteome</keyword>